<proteinExistence type="predicted"/>
<dbReference type="Proteomes" id="UP001185927">
    <property type="component" value="Unassembled WGS sequence"/>
</dbReference>
<evidence type="ECO:0000313" key="1">
    <source>
        <dbReference type="EMBL" id="MDV6265396.1"/>
    </source>
</evidence>
<keyword evidence="2" id="KW-1185">Reference proteome</keyword>
<reference evidence="1 2" key="1">
    <citation type="submission" date="2023-10" db="EMBL/GenBank/DDBJ databases">
        <title>Development of a sustainable strategy for remediation of hydrocarbon-contaminated territories based on the waste exchange concept.</title>
        <authorList>
            <person name="Krivoruchko A."/>
        </authorList>
    </citation>
    <scope>NUCLEOTIDE SEQUENCE [LARGE SCALE GENOMIC DNA]</scope>
    <source>
        <strain evidence="1 2">IEGM 1203</strain>
    </source>
</reference>
<organism evidence="1 2">
    <name type="scientific">Rhodococcus globerulus</name>
    <dbReference type="NCBI Taxonomy" id="33008"/>
    <lineage>
        <taxon>Bacteria</taxon>
        <taxon>Bacillati</taxon>
        <taxon>Actinomycetota</taxon>
        <taxon>Actinomycetes</taxon>
        <taxon>Mycobacteriales</taxon>
        <taxon>Nocardiaceae</taxon>
        <taxon>Rhodococcus</taxon>
    </lineage>
</organism>
<accession>A0ABU4BMH4</accession>
<comment type="caution">
    <text evidence="1">The sequence shown here is derived from an EMBL/GenBank/DDBJ whole genome shotgun (WGS) entry which is preliminary data.</text>
</comment>
<gene>
    <name evidence="1" type="ORF">R3Q16_02200</name>
</gene>
<sequence>MTAVHAFGIAHDRLGYQELDVSNYNDGDLGRHSSSDGVVHARPLLCCLSC</sequence>
<name>A0ABU4BMH4_RHOGO</name>
<protein>
    <submittedName>
        <fullName evidence="1">Uncharacterized protein</fullName>
    </submittedName>
</protein>
<evidence type="ECO:0000313" key="2">
    <source>
        <dbReference type="Proteomes" id="UP001185927"/>
    </source>
</evidence>
<dbReference type="EMBL" id="JAWLKB010000001">
    <property type="protein sequence ID" value="MDV6265396.1"/>
    <property type="molecule type" value="Genomic_DNA"/>
</dbReference>